<dbReference type="PROSITE" id="PS50404">
    <property type="entry name" value="GST_NTER"/>
    <property type="match status" value="1"/>
</dbReference>
<evidence type="ECO:0000259" key="1">
    <source>
        <dbReference type="PROSITE" id="PS50404"/>
    </source>
</evidence>
<dbReference type="InterPro" id="IPR004045">
    <property type="entry name" value="Glutathione_S-Trfase_N"/>
</dbReference>
<dbReference type="Proteomes" id="UP000494222">
    <property type="component" value="Unassembled WGS sequence"/>
</dbReference>
<reference evidence="2 4" key="1">
    <citation type="submission" date="2019-09" db="EMBL/GenBank/DDBJ databases">
        <title>Draft genome sequences of 48 bacterial type strains from the CCUG.</title>
        <authorList>
            <person name="Tunovic T."/>
            <person name="Pineiro-Iglesias B."/>
            <person name="Unosson C."/>
            <person name="Inganas E."/>
            <person name="Ohlen M."/>
            <person name="Cardew S."/>
            <person name="Jensie-Markopoulos S."/>
            <person name="Salva-Serra F."/>
            <person name="Jaen-Luchoro D."/>
            <person name="Karlsson R."/>
            <person name="Svensson-Stadler L."/>
            <person name="Chun J."/>
            <person name="Moore E."/>
        </authorList>
    </citation>
    <scope>NUCLEOTIDE SEQUENCE [LARGE SCALE GENOMIC DNA]</scope>
    <source>
        <strain evidence="2 4">CCUG 54555</strain>
    </source>
</reference>
<dbReference type="GeneID" id="99789307"/>
<dbReference type="GO" id="GO:0006749">
    <property type="term" value="P:glutathione metabolic process"/>
    <property type="evidence" value="ECO:0007669"/>
    <property type="project" value="TreeGrafter"/>
</dbReference>
<protein>
    <submittedName>
        <fullName evidence="2">Glutathione S-transferase</fullName>
    </submittedName>
</protein>
<dbReference type="SUPFAM" id="SSF52833">
    <property type="entry name" value="Thioredoxin-like"/>
    <property type="match status" value="1"/>
</dbReference>
<dbReference type="GO" id="GO:0004364">
    <property type="term" value="F:glutathione transferase activity"/>
    <property type="evidence" value="ECO:0007669"/>
    <property type="project" value="TreeGrafter"/>
</dbReference>
<dbReference type="GO" id="GO:0006559">
    <property type="term" value="P:L-phenylalanine catabolic process"/>
    <property type="evidence" value="ECO:0007669"/>
    <property type="project" value="TreeGrafter"/>
</dbReference>
<evidence type="ECO:0000313" key="4">
    <source>
        <dbReference type="Proteomes" id="UP000430232"/>
    </source>
</evidence>
<name>A0A6H9TJY0_9BURK</name>
<dbReference type="InterPro" id="IPR036282">
    <property type="entry name" value="Glutathione-S-Trfase_C_sf"/>
</dbReference>
<keyword evidence="4" id="KW-1185">Reference proteome</keyword>
<keyword evidence="2" id="KW-0808">Transferase</keyword>
<dbReference type="PANTHER" id="PTHR42673:SF21">
    <property type="entry name" value="GLUTATHIONE S-TRANSFERASE YFCF"/>
    <property type="match status" value="1"/>
</dbReference>
<accession>A0A6H9TJY0</accession>
<dbReference type="Proteomes" id="UP000430232">
    <property type="component" value="Unassembled WGS sequence"/>
</dbReference>
<evidence type="ECO:0000313" key="2">
    <source>
        <dbReference type="EMBL" id="KAB0644128.1"/>
    </source>
</evidence>
<evidence type="ECO:0000313" key="3">
    <source>
        <dbReference type="EMBL" id="VWB45324.1"/>
    </source>
</evidence>
<feature type="domain" description="GST N-terminal" evidence="1">
    <location>
        <begin position="1"/>
        <end position="78"/>
    </location>
</feature>
<dbReference type="InterPro" id="IPR036249">
    <property type="entry name" value="Thioredoxin-like_sf"/>
</dbReference>
<gene>
    <name evidence="3" type="ORF">BLA24064_02037</name>
    <name evidence="2" type="ORF">F7R21_03770</name>
</gene>
<dbReference type="Gene3D" id="1.20.1050.10">
    <property type="match status" value="1"/>
</dbReference>
<dbReference type="CDD" id="cd03205">
    <property type="entry name" value="GST_C_6"/>
    <property type="match status" value="1"/>
</dbReference>
<proteinExistence type="predicted"/>
<dbReference type="AlphaFoldDB" id="A0A6H9TJY0"/>
<organism evidence="2 4">
    <name type="scientific">Burkholderia latens</name>
    <dbReference type="NCBI Taxonomy" id="488446"/>
    <lineage>
        <taxon>Bacteria</taxon>
        <taxon>Pseudomonadati</taxon>
        <taxon>Pseudomonadota</taxon>
        <taxon>Betaproteobacteria</taxon>
        <taxon>Burkholderiales</taxon>
        <taxon>Burkholderiaceae</taxon>
        <taxon>Burkholderia</taxon>
        <taxon>Burkholderia cepacia complex</taxon>
    </lineage>
</organism>
<dbReference type="EMBL" id="CABVPL010000010">
    <property type="protein sequence ID" value="VWB45324.1"/>
    <property type="molecule type" value="Genomic_DNA"/>
</dbReference>
<sequence>MKLIGMLDSPFVRRVAISAKLLDLPFEHESVSVFRHFEQFQTFNPVVKAPTLVTDDGATLIDSSLIVDYLDHCVAPARRLLPDAADARLRTLVPVGFALAAAEKTVQVVYEHALRPADKLHAPWLERVLSQLEAAYGELEPLVAAANGWLGGARLLQSDVTVAVAWRFTQFVAADYPALARIDPARYPALAAHSARAEALPAFVETPLV</sequence>
<dbReference type="OrthoDB" id="8634103at2"/>
<dbReference type="RefSeq" id="WP_151062930.1">
    <property type="nucleotide sequence ID" value="NZ_CABVPL010000010.1"/>
</dbReference>
<evidence type="ECO:0000313" key="5">
    <source>
        <dbReference type="Proteomes" id="UP000494222"/>
    </source>
</evidence>
<dbReference type="Pfam" id="PF13417">
    <property type="entry name" value="GST_N_3"/>
    <property type="match status" value="1"/>
</dbReference>
<dbReference type="PANTHER" id="PTHR42673">
    <property type="entry name" value="MALEYLACETOACETATE ISOMERASE"/>
    <property type="match status" value="1"/>
</dbReference>
<reference evidence="3 5" key="2">
    <citation type="submission" date="2019-09" db="EMBL/GenBank/DDBJ databases">
        <authorList>
            <person name="Depoorter E."/>
        </authorList>
    </citation>
    <scope>NUCLEOTIDE SEQUENCE [LARGE SCALE GENOMIC DNA]</scope>
    <source>
        <strain evidence="3">LMG 24064</strain>
    </source>
</reference>
<dbReference type="SUPFAM" id="SSF47616">
    <property type="entry name" value="GST C-terminal domain-like"/>
    <property type="match status" value="1"/>
</dbReference>
<dbReference type="GO" id="GO:0016034">
    <property type="term" value="F:maleylacetoacetate isomerase activity"/>
    <property type="evidence" value="ECO:0007669"/>
    <property type="project" value="TreeGrafter"/>
</dbReference>
<dbReference type="EMBL" id="VZOJ01000005">
    <property type="protein sequence ID" value="KAB0644128.1"/>
    <property type="molecule type" value="Genomic_DNA"/>
</dbReference>
<dbReference type="Gene3D" id="3.40.30.10">
    <property type="entry name" value="Glutaredoxin"/>
    <property type="match status" value="1"/>
</dbReference>